<dbReference type="AlphaFoldDB" id="A0A387HLE2"/>
<accession>A0A387HLE2</accession>
<dbReference type="Gene3D" id="1.10.287.1060">
    <property type="entry name" value="ESAT-6-like"/>
    <property type="match status" value="1"/>
</dbReference>
<sequence>MTDRVEECRKDLNNLKRFADEIDKTLDAVDATSGTDAWQGPAGDRFRKEWNGRRKAIHDALDAARGQYNKILQRVQDEESKKKSGAAK</sequence>
<evidence type="ECO:0008006" key="3">
    <source>
        <dbReference type="Google" id="ProtNLM"/>
    </source>
</evidence>
<dbReference type="RefSeq" id="WP_120721999.1">
    <property type="nucleotide sequence ID" value="NZ_CP032698.1"/>
</dbReference>
<evidence type="ECO:0000313" key="2">
    <source>
        <dbReference type="Proteomes" id="UP000271554"/>
    </source>
</evidence>
<name>A0A387HLE2_9ACTN</name>
<dbReference type="OrthoDB" id="5244663at2"/>
<reference evidence="1 2" key="1">
    <citation type="submission" date="2018-10" db="EMBL/GenBank/DDBJ databases">
        <title>Relationship between Morphology and Antimicrobial Activity in Streptomyces.</title>
        <authorList>
            <person name="Kang H.J."/>
            <person name="Kim S.B."/>
        </authorList>
    </citation>
    <scope>NUCLEOTIDE SEQUENCE [LARGE SCALE GENOMIC DNA]</scope>
    <source>
        <strain evidence="1 2">BH38</strain>
    </source>
</reference>
<dbReference type="KEGG" id="shun:DWB77_03339"/>
<dbReference type="Proteomes" id="UP000271554">
    <property type="component" value="Chromosome"/>
</dbReference>
<gene>
    <name evidence="1" type="ORF">DWB77_03339</name>
</gene>
<protein>
    <recommendedName>
        <fullName evidence="3">ESAT-6-like protein</fullName>
    </recommendedName>
</protein>
<keyword evidence="2" id="KW-1185">Reference proteome</keyword>
<proteinExistence type="predicted"/>
<dbReference type="SUPFAM" id="SSF158414">
    <property type="entry name" value="HP0062-like"/>
    <property type="match status" value="1"/>
</dbReference>
<evidence type="ECO:0000313" key="1">
    <source>
        <dbReference type="EMBL" id="AYG81197.1"/>
    </source>
</evidence>
<organism evidence="1 2">
    <name type="scientific">Streptomyces hundungensis</name>
    <dbReference type="NCBI Taxonomy" id="1077946"/>
    <lineage>
        <taxon>Bacteria</taxon>
        <taxon>Bacillati</taxon>
        <taxon>Actinomycetota</taxon>
        <taxon>Actinomycetes</taxon>
        <taxon>Kitasatosporales</taxon>
        <taxon>Streptomycetaceae</taxon>
        <taxon>Streptomyces</taxon>
    </lineage>
</organism>
<dbReference type="InterPro" id="IPR029013">
    <property type="entry name" value="HP0062-like_sf"/>
</dbReference>
<dbReference type="EMBL" id="CP032698">
    <property type="protein sequence ID" value="AYG81197.1"/>
    <property type="molecule type" value="Genomic_DNA"/>
</dbReference>